<evidence type="ECO:0000313" key="3">
    <source>
        <dbReference type="EMBL" id="CEJ62005.1"/>
    </source>
</evidence>
<reference evidence="4" key="1">
    <citation type="journal article" date="2015" name="Genome Announc.">
        <title>Draft genome sequence of the fungus Penicillium brasilianum MG11.</title>
        <authorList>
            <person name="Horn F."/>
            <person name="Linde J."/>
            <person name="Mattern D.J."/>
            <person name="Walther G."/>
            <person name="Guthke R."/>
            <person name="Brakhage A.A."/>
            <person name="Valiante V."/>
        </authorList>
    </citation>
    <scope>NUCLEOTIDE SEQUENCE [LARGE SCALE GENOMIC DNA]</scope>
    <source>
        <strain evidence="4">MG11</strain>
    </source>
</reference>
<feature type="compositionally biased region" description="Low complexity" evidence="1">
    <location>
        <begin position="353"/>
        <end position="370"/>
    </location>
</feature>
<dbReference type="Proteomes" id="UP000042958">
    <property type="component" value="Unassembled WGS sequence"/>
</dbReference>
<feature type="compositionally biased region" description="Low complexity" evidence="1">
    <location>
        <begin position="324"/>
        <end position="342"/>
    </location>
</feature>
<dbReference type="Gene3D" id="1.10.530.10">
    <property type="match status" value="1"/>
</dbReference>
<gene>
    <name evidence="3" type="ORF">PMG11_10520</name>
</gene>
<dbReference type="SUPFAM" id="SSF54106">
    <property type="entry name" value="LysM domain"/>
    <property type="match status" value="1"/>
</dbReference>
<name>A0A0F7U2W5_PENBI</name>
<evidence type="ECO:0000259" key="2">
    <source>
        <dbReference type="PROSITE" id="PS51782"/>
    </source>
</evidence>
<evidence type="ECO:0000313" key="4">
    <source>
        <dbReference type="Proteomes" id="UP000042958"/>
    </source>
</evidence>
<feature type="region of interest" description="Disordered" evidence="1">
    <location>
        <begin position="324"/>
        <end position="370"/>
    </location>
</feature>
<protein>
    <recommendedName>
        <fullName evidence="2">LysM domain-containing protein</fullName>
    </recommendedName>
</protein>
<dbReference type="AlphaFoldDB" id="A0A0F7U2W5"/>
<sequence length="475" mass="49492">MRVQGRVYYSTYTISRAAHSLFFLSFFSQQQASLLSFTPCFSLFIVLGTPFSVTMFFTLPLILAAGSLPLISGAPVAYSLSRASADVVEVEQATSSHSLSGRSSNLYEAVFGGTGLVSDGWPAVSSWISSFDDMFENNKEIMGSSCSQWGVADTTEDEMATLKSAITKIAGESGVDARFILAIVMQESNGCVRVHTTNNGVVNPGLMQSHNGKGSCNTGTSTPENVQNPCPESEIEQMIRDGTMGTSDGDGLQQLIEQNGGTSDATAYYKAARCYNSGSVASNGNLGAGVATHCYASDIANRLLGWASGTSSCNDNTIATLTGSNWSGSSSSSSSSSTTTSSANPTGVTTILPESAAPTSTATSTSTTASTFVPTTTPIAAVQTPVVQSSAAASSTTTAAPAASATASTTSTSTAELYPYVISPCQEYYTIAEGDYCRKVEVQFGITAAQLQSWNTGLDDSCSNLWKGYQYCVKA</sequence>
<proteinExistence type="predicted"/>
<dbReference type="InterPro" id="IPR018392">
    <property type="entry name" value="LysM"/>
</dbReference>
<dbReference type="OrthoDB" id="1193027at2759"/>
<feature type="domain" description="LysM" evidence="2">
    <location>
        <begin position="427"/>
        <end position="473"/>
    </location>
</feature>
<organism evidence="3 4">
    <name type="scientific">Penicillium brasilianum</name>
    <dbReference type="NCBI Taxonomy" id="104259"/>
    <lineage>
        <taxon>Eukaryota</taxon>
        <taxon>Fungi</taxon>
        <taxon>Dikarya</taxon>
        <taxon>Ascomycota</taxon>
        <taxon>Pezizomycotina</taxon>
        <taxon>Eurotiomycetes</taxon>
        <taxon>Eurotiomycetidae</taxon>
        <taxon>Eurotiales</taxon>
        <taxon>Aspergillaceae</taxon>
        <taxon>Penicillium</taxon>
    </lineage>
</organism>
<evidence type="ECO:0000256" key="1">
    <source>
        <dbReference type="SAM" id="MobiDB-lite"/>
    </source>
</evidence>
<dbReference type="STRING" id="104259.A0A0F7U2W5"/>
<keyword evidence="4" id="KW-1185">Reference proteome</keyword>
<dbReference type="Pfam" id="PF01476">
    <property type="entry name" value="LysM"/>
    <property type="match status" value="1"/>
</dbReference>
<dbReference type="SUPFAM" id="SSF53955">
    <property type="entry name" value="Lysozyme-like"/>
    <property type="match status" value="1"/>
</dbReference>
<dbReference type="InterPro" id="IPR036779">
    <property type="entry name" value="LysM_dom_sf"/>
</dbReference>
<dbReference type="PROSITE" id="PS51782">
    <property type="entry name" value="LYSM"/>
    <property type="match status" value="1"/>
</dbReference>
<dbReference type="CDD" id="cd00118">
    <property type="entry name" value="LysM"/>
    <property type="match status" value="1"/>
</dbReference>
<dbReference type="Gene3D" id="3.10.350.10">
    <property type="entry name" value="LysM domain"/>
    <property type="match status" value="1"/>
</dbReference>
<accession>A0A0F7U2W5</accession>
<dbReference type="InterPro" id="IPR023346">
    <property type="entry name" value="Lysozyme-like_dom_sf"/>
</dbReference>
<dbReference type="EMBL" id="CDHK01000013">
    <property type="protein sequence ID" value="CEJ62005.1"/>
    <property type="molecule type" value="Genomic_DNA"/>
</dbReference>